<dbReference type="PROSITE" id="PS50222">
    <property type="entry name" value="EF_HAND_2"/>
    <property type="match status" value="1"/>
</dbReference>
<evidence type="ECO:0000256" key="1">
    <source>
        <dbReference type="ARBA" id="ARBA00022837"/>
    </source>
</evidence>
<gene>
    <name evidence="3" type="ORF">C1SCF055_LOCUS4925</name>
</gene>
<reference evidence="3" key="1">
    <citation type="submission" date="2022-10" db="EMBL/GenBank/DDBJ databases">
        <authorList>
            <person name="Chen Y."/>
            <person name="Dougan E. K."/>
            <person name="Chan C."/>
            <person name="Rhodes N."/>
            <person name="Thang M."/>
        </authorList>
    </citation>
    <scope>NUCLEOTIDE SEQUENCE</scope>
</reference>
<dbReference type="EMBL" id="CAMXCT020000291">
    <property type="protein sequence ID" value="CAL1130104.1"/>
    <property type="molecule type" value="Genomic_DNA"/>
</dbReference>
<dbReference type="EMBL" id="CAMXCT010000291">
    <property type="protein sequence ID" value="CAI3976729.1"/>
    <property type="molecule type" value="Genomic_DNA"/>
</dbReference>
<reference evidence="4" key="2">
    <citation type="submission" date="2024-04" db="EMBL/GenBank/DDBJ databases">
        <authorList>
            <person name="Chen Y."/>
            <person name="Shah S."/>
            <person name="Dougan E. K."/>
            <person name="Thang M."/>
            <person name="Chan C."/>
        </authorList>
    </citation>
    <scope>NUCLEOTIDE SEQUENCE [LARGE SCALE GENOMIC DNA]</scope>
</reference>
<dbReference type="AlphaFoldDB" id="A0A9P1FH05"/>
<evidence type="ECO:0000313" key="4">
    <source>
        <dbReference type="EMBL" id="CAL1130104.1"/>
    </source>
</evidence>
<dbReference type="CDD" id="cd00051">
    <property type="entry name" value="EFh"/>
    <property type="match status" value="1"/>
</dbReference>
<protein>
    <recommendedName>
        <fullName evidence="2">EF-hand domain-containing protein</fullName>
    </recommendedName>
</protein>
<dbReference type="EMBL" id="CAMXCT030000291">
    <property type="protein sequence ID" value="CAL4764041.1"/>
    <property type="molecule type" value="Genomic_DNA"/>
</dbReference>
<evidence type="ECO:0000259" key="2">
    <source>
        <dbReference type="PROSITE" id="PS50222"/>
    </source>
</evidence>
<dbReference type="InterPro" id="IPR011992">
    <property type="entry name" value="EF-hand-dom_pair"/>
</dbReference>
<evidence type="ECO:0000313" key="3">
    <source>
        <dbReference type="EMBL" id="CAI3976729.1"/>
    </source>
</evidence>
<dbReference type="Pfam" id="PF13499">
    <property type="entry name" value="EF-hand_7"/>
    <property type="match status" value="1"/>
</dbReference>
<dbReference type="PROSITE" id="PS00018">
    <property type="entry name" value="EF_HAND_1"/>
    <property type="match status" value="1"/>
</dbReference>
<comment type="caution">
    <text evidence="3">The sequence shown here is derived from an EMBL/GenBank/DDBJ whole genome shotgun (WGS) entry which is preliminary data.</text>
</comment>
<dbReference type="Pfam" id="PF00023">
    <property type="entry name" value="Ank"/>
    <property type="match status" value="1"/>
</dbReference>
<organism evidence="3">
    <name type="scientific">Cladocopium goreaui</name>
    <dbReference type="NCBI Taxonomy" id="2562237"/>
    <lineage>
        <taxon>Eukaryota</taxon>
        <taxon>Sar</taxon>
        <taxon>Alveolata</taxon>
        <taxon>Dinophyceae</taxon>
        <taxon>Suessiales</taxon>
        <taxon>Symbiodiniaceae</taxon>
        <taxon>Cladocopium</taxon>
    </lineage>
</organism>
<keyword evidence="1" id="KW-0106">Calcium</keyword>
<dbReference type="InterPro" id="IPR036770">
    <property type="entry name" value="Ankyrin_rpt-contain_sf"/>
</dbReference>
<dbReference type="InterPro" id="IPR018247">
    <property type="entry name" value="EF_Hand_1_Ca_BS"/>
</dbReference>
<evidence type="ECO:0000313" key="5">
    <source>
        <dbReference type="Proteomes" id="UP001152797"/>
    </source>
</evidence>
<dbReference type="InterPro" id="IPR002110">
    <property type="entry name" value="Ankyrin_rpt"/>
</dbReference>
<dbReference type="Gene3D" id="1.10.238.10">
    <property type="entry name" value="EF-hand"/>
    <property type="match status" value="1"/>
</dbReference>
<name>A0A9P1FH05_9DINO</name>
<accession>A0A9P1FH05</accession>
<keyword evidence="5" id="KW-1185">Reference proteome</keyword>
<dbReference type="Gene3D" id="1.25.40.20">
    <property type="entry name" value="Ankyrin repeat-containing domain"/>
    <property type="match status" value="1"/>
</dbReference>
<dbReference type="SUPFAM" id="SSF48403">
    <property type="entry name" value="Ankyrin repeat"/>
    <property type="match status" value="1"/>
</dbReference>
<feature type="domain" description="EF-hand" evidence="2">
    <location>
        <begin position="84"/>
        <end position="119"/>
    </location>
</feature>
<proteinExistence type="predicted"/>
<dbReference type="Proteomes" id="UP001152797">
    <property type="component" value="Unassembled WGS sequence"/>
</dbReference>
<dbReference type="InterPro" id="IPR002048">
    <property type="entry name" value="EF_hand_dom"/>
</dbReference>
<dbReference type="OrthoDB" id="2122982at2759"/>
<dbReference type="GO" id="GO:0005509">
    <property type="term" value="F:calcium ion binding"/>
    <property type="evidence" value="ECO:0007669"/>
    <property type="project" value="InterPro"/>
</dbReference>
<dbReference type="SUPFAM" id="SSF47473">
    <property type="entry name" value="EF-hand"/>
    <property type="match status" value="1"/>
</dbReference>
<sequence length="398" mass="43916">MPLLVRELQMEIGGCRITLWQQEGQQIWWTIKDVLRLLWNAESDARWMSAHPKAALFDQLDTNGDDEVNLQEFQAAQVRDLVVATGQRKVDLFDELDSNLDGRVTREEFAAVTAGAAQWMGEDALIGAVLAEDSERALTLLRTADVTVRDKEGCTALHRASALPGLARVRRALLLGGSLAQRGLDGLVDCPKEDKNLKHGNESLTIRLVDVLIARKPKVGEGRRTPSFDEAASFHDADRPLGRRSVVATEALHLAAEYGRAEVCRCLLDHPKFTVVDVLPSWMNGAMLRARRAVGSRKVLLISVLLSMAVSIRDIEEHLAEAHVHGASSVQSEEGNPHLACCGCPKKKGKIMGYKDRCDPNQGDPVRQTEKCGADCGAPQEGWKCWTQSKRQVYCTEP</sequence>